<proteinExistence type="predicted"/>
<dbReference type="Proteomes" id="UP001229955">
    <property type="component" value="Chromosome"/>
</dbReference>
<evidence type="ECO:0008006" key="5">
    <source>
        <dbReference type="Google" id="ProtNLM"/>
    </source>
</evidence>
<dbReference type="EMBL" id="CP130612">
    <property type="protein sequence ID" value="WKW11866.1"/>
    <property type="molecule type" value="Genomic_DNA"/>
</dbReference>
<organism evidence="3 4">
    <name type="scientific">Pseudogemmatithrix spongiicola</name>
    <dbReference type="NCBI Taxonomy" id="3062599"/>
    <lineage>
        <taxon>Bacteria</taxon>
        <taxon>Pseudomonadati</taxon>
        <taxon>Gemmatimonadota</taxon>
        <taxon>Gemmatimonadia</taxon>
        <taxon>Gemmatimonadales</taxon>
        <taxon>Gemmatimonadaceae</taxon>
        <taxon>Pseudogemmatithrix</taxon>
    </lineage>
</organism>
<sequence length="212" mass="22096">MTASRHASTMIYAGIVASLLTMAFHPTGSSVLADAEAGGGNVIACGTHLLALLAQPLLLTAMGILSWRLRDRPALAGLGFASYALSAFAIIIAAAMSGLVAPRLAEILVEVAAADKPGVMQQWYLSHTYNQVFAQISVIFTGVAILSWSAAMRTAGAFPRGLATFGLVIGAIGTFGALFNLLPLDIHRYGLIVLVQSIWMVGVAVTLRKDGA</sequence>
<dbReference type="RefSeq" id="WP_367887552.1">
    <property type="nucleotide sequence ID" value="NZ_CP130612.1"/>
</dbReference>
<keyword evidence="4" id="KW-1185">Reference proteome</keyword>
<evidence type="ECO:0000313" key="4">
    <source>
        <dbReference type="Proteomes" id="UP001229955"/>
    </source>
</evidence>
<accession>A0AA49JTS3</accession>
<feature type="transmembrane region" description="Helical" evidence="1">
    <location>
        <begin position="188"/>
        <end position="207"/>
    </location>
</feature>
<reference evidence="3" key="1">
    <citation type="submission" date="2023-07" db="EMBL/GenBank/DDBJ databases">
        <authorList>
            <person name="Haufschild T."/>
            <person name="Kallscheuer N."/>
            <person name="Hammer J."/>
            <person name="Kohn T."/>
            <person name="Kabuu M."/>
            <person name="Jogler M."/>
            <person name="Wohfarth N."/>
            <person name="Heuer A."/>
            <person name="Rohde M."/>
            <person name="van Teeseling M.C.F."/>
            <person name="Jogler C."/>
        </authorList>
    </citation>
    <scope>NUCLEOTIDE SEQUENCE</scope>
    <source>
        <strain evidence="2">Strain 138</strain>
        <strain evidence="3">Strain 318</strain>
    </source>
</reference>
<evidence type="ECO:0000313" key="3">
    <source>
        <dbReference type="EMBL" id="WKW14776.1"/>
    </source>
</evidence>
<name>A0AA49JZA9_9BACT</name>
<dbReference type="AlphaFoldDB" id="A0AA49JZA9"/>
<feature type="transmembrane region" description="Helical" evidence="1">
    <location>
        <begin position="49"/>
        <end position="67"/>
    </location>
</feature>
<protein>
    <recommendedName>
        <fullName evidence="5">DUF4386 domain-containing protein</fullName>
    </recommendedName>
</protein>
<gene>
    <name evidence="2" type="ORF">Strain138_001134</name>
    <name evidence="3" type="ORF">Strain318_001134</name>
</gene>
<evidence type="ECO:0000256" key="1">
    <source>
        <dbReference type="SAM" id="Phobius"/>
    </source>
</evidence>
<feature type="transmembrane region" description="Helical" evidence="1">
    <location>
        <begin position="74"/>
        <end position="96"/>
    </location>
</feature>
<keyword evidence="1" id="KW-0472">Membrane</keyword>
<feature type="transmembrane region" description="Helical" evidence="1">
    <location>
        <begin position="162"/>
        <end position="182"/>
    </location>
</feature>
<accession>A0AA49JZA9</accession>
<dbReference type="KEGG" id="pspc:Strain318_001134"/>
<keyword evidence="1" id="KW-0812">Transmembrane</keyword>
<feature type="transmembrane region" description="Helical" evidence="1">
    <location>
        <begin position="132"/>
        <end position="150"/>
    </location>
</feature>
<keyword evidence="1" id="KW-1133">Transmembrane helix</keyword>
<dbReference type="EMBL" id="CP130613">
    <property type="protein sequence ID" value="WKW14776.1"/>
    <property type="molecule type" value="Genomic_DNA"/>
</dbReference>
<evidence type="ECO:0000313" key="2">
    <source>
        <dbReference type="EMBL" id="WKW11866.1"/>
    </source>
</evidence>